<protein>
    <submittedName>
        <fullName evidence="2">EAL domain-containing protein</fullName>
    </submittedName>
</protein>
<keyword evidence="2" id="KW-0614">Plasmid</keyword>
<dbReference type="EMBL" id="MT180430">
    <property type="protein sequence ID" value="QNL33221.1"/>
    <property type="molecule type" value="Genomic_DNA"/>
</dbReference>
<proteinExistence type="predicted"/>
<geneLocation type="plasmid" evidence="2">
    <name>pCE1681-A</name>
</geneLocation>
<name>A0A7G9A8Z2_ECOLX</name>
<evidence type="ECO:0000313" key="2">
    <source>
        <dbReference type="EMBL" id="QNL33221.1"/>
    </source>
</evidence>
<organism evidence="2">
    <name type="scientific">Escherichia coli</name>
    <dbReference type="NCBI Taxonomy" id="562"/>
    <lineage>
        <taxon>Bacteria</taxon>
        <taxon>Pseudomonadati</taxon>
        <taxon>Pseudomonadota</taxon>
        <taxon>Gammaproteobacteria</taxon>
        <taxon>Enterobacterales</taxon>
        <taxon>Enterobacteriaceae</taxon>
        <taxon>Escherichia</taxon>
    </lineage>
</organism>
<accession>A0A7G9A8Z2</accession>
<sequence length="305" mass="33099">MQITSDIELSGAGCTTAITPNQLVQSSSENDIHAQPVRELDHRPHDSLVTGIIREPGDKGLVDFQCGDGAAFQMLQAGIAGAEVVGGEAHADGAQGVETGEQGWIAECDRFGQFDLQKLGGQGHIGQHPLYLVVERWPNLAGGHIDGKTERLPCRSLPLVHLATGLAQHPRAYFRHQAERLGQRQELAGRQQAKPRMPPAHQRFRASDPVIAQIDQRLVMQVKLSARRRLRQLGRRPSGGLRTRHDPPRKARSSRVTARTNKPVSASAATPQCSPRKAPAVVPASTAARIGRWQGQVNTASAPHR</sequence>
<feature type="compositionally biased region" description="Polar residues" evidence="1">
    <location>
        <begin position="254"/>
        <end position="273"/>
    </location>
</feature>
<evidence type="ECO:0000256" key="1">
    <source>
        <dbReference type="SAM" id="MobiDB-lite"/>
    </source>
</evidence>
<reference evidence="2" key="1">
    <citation type="submission" date="2020-03" db="EMBL/GenBank/DDBJ databases">
        <title>Comparative analysis of multidrug resistant Escherichia coli ST216 isolates from silver gulls in Australia.</title>
        <authorList>
            <person name="Tarabai H."/>
            <person name="Wyrsch E.R."/>
            <person name="Bitar I."/>
            <person name="Djordjevic S.P."/>
            <person name="Dolejska M."/>
        </authorList>
    </citation>
    <scope>NUCLEOTIDE SEQUENCE</scope>
    <source>
        <strain evidence="2">CE1681</strain>
        <plasmid evidence="2">pCE1681-A</plasmid>
    </source>
</reference>
<dbReference type="AlphaFoldDB" id="A0A7G9A8Z2"/>
<feature type="region of interest" description="Disordered" evidence="1">
    <location>
        <begin position="229"/>
        <end position="284"/>
    </location>
</feature>